<feature type="transmembrane region" description="Helical" evidence="1">
    <location>
        <begin position="17"/>
        <end position="37"/>
    </location>
</feature>
<reference evidence="3" key="1">
    <citation type="journal article" date="2020" name="Plant J.">
        <title>Transposons played a major role in the diversification between the closely related almond and peach genomes: results from the almond genome sequence.</title>
        <authorList>
            <person name="Alioto T."/>
            <person name="Alexiou K.G."/>
            <person name="Bardil A."/>
            <person name="Barteri F."/>
            <person name="Castanera R."/>
            <person name="Cruz F."/>
            <person name="Dhingra A."/>
            <person name="Duval H."/>
            <person name="Fernandez I Marti A."/>
            <person name="Frias L."/>
            <person name="Galan B."/>
            <person name="Garcia J.L."/>
            <person name="Howad W."/>
            <person name="Gomez-Garrido J."/>
            <person name="Gut M."/>
            <person name="Julca I."/>
            <person name="Morata J."/>
            <person name="Puigdomenech P."/>
            <person name="Ribeca P."/>
            <person name="Rubio Cabetas M.J."/>
            <person name="Vlasova A."/>
            <person name="Wirthensohn M."/>
            <person name="Garcia-Mas J."/>
            <person name="Gabaldon T."/>
            <person name="Casacuberta J.M."/>
            <person name="Arus P."/>
        </authorList>
    </citation>
    <scope>NUCLEOTIDE SEQUENCE [LARGE SCALE GENOMIC DNA]</scope>
    <source>
        <strain evidence="3">cv. Texas</strain>
    </source>
</reference>
<dbReference type="EMBL" id="CABIKO010000323">
    <property type="protein sequence ID" value="VVA34250.1"/>
    <property type="molecule type" value="Genomic_DNA"/>
</dbReference>
<keyword evidence="1" id="KW-0472">Membrane</keyword>
<keyword evidence="1" id="KW-1133">Transmembrane helix</keyword>
<protein>
    <submittedName>
        <fullName evidence="2">PREDICTED: NUCLEAR FUSION DEFECTIVE</fullName>
    </submittedName>
</protein>
<evidence type="ECO:0000256" key="1">
    <source>
        <dbReference type="SAM" id="Phobius"/>
    </source>
</evidence>
<sequence length="169" mass="18268">MVVDGNLVCKGTTCFRGSFMIVAAVLVLGAIASYVLARRTAKFYKGDVYKKFKDGKYKSFKVQAKATETEKASSSDQNPIICDSALAAEANVTIQGLVLAANLGQVGWNWISRRLKRAAHEAALIGGRAVELESWVSRPPLSQVQVLVSDWLPCPPICLLFCGRSVFAG</sequence>
<dbReference type="Gramene" id="VVA34250">
    <property type="protein sequence ID" value="VVA34250"/>
    <property type="gene ID" value="Prudul26B005454"/>
</dbReference>
<gene>
    <name evidence="2" type="ORF">ALMOND_2B005454</name>
</gene>
<organism evidence="2 3">
    <name type="scientific">Prunus dulcis</name>
    <name type="common">Almond</name>
    <name type="synonym">Amygdalus dulcis</name>
    <dbReference type="NCBI Taxonomy" id="3755"/>
    <lineage>
        <taxon>Eukaryota</taxon>
        <taxon>Viridiplantae</taxon>
        <taxon>Streptophyta</taxon>
        <taxon>Embryophyta</taxon>
        <taxon>Tracheophyta</taxon>
        <taxon>Spermatophyta</taxon>
        <taxon>Magnoliopsida</taxon>
        <taxon>eudicotyledons</taxon>
        <taxon>Gunneridae</taxon>
        <taxon>Pentapetalae</taxon>
        <taxon>rosids</taxon>
        <taxon>fabids</taxon>
        <taxon>Rosales</taxon>
        <taxon>Rosaceae</taxon>
        <taxon>Amygdaloideae</taxon>
        <taxon>Amygdaleae</taxon>
        <taxon>Prunus</taxon>
    </lineage>
</organism>
<evidence type="ECO:0000313" key="2">
    <source>
        <dbReference type="EMBL" id="VVA34250.1"/>
    </source>
</evidence>
<evidence type="ECO:0000313" key="3">
    <source>
        <dbReference type="Proteomes" id="UP000327085"/>
    </source>
</evidence>
<dbReference type="AlphaFoldDB" id="A0A5E4G3J9"/>
<dbReference type="Proteomes" id="UP000327085">
    <property type="component" value="Chromosome 6"/>
</dbReference>
<name>A0A5E4G3J9_PRUDU</name>
<accession>A0A5E4G3J9</accession>
<proteinExistence type="predicted"/>
<keyword evidence="1" id="KW-0812">Transmembrane</keyword>
<dbReference type="InParanoid" id="A0A5E4G3J9"/>